<dbReference type="SMART" id="SM00421">
    <property type="entry name" value="HTH_LUXR"/>
    <property type="match status" value="1"/>
</dbReference>
<dbReference type="Pfam" id="PF13191">
    <property type="entry name" value="AAA_16"/>
    <property type="match status" value="1"/>
</dbReference>
<dbReference type="InterPro" id="IPR011990">
    <property type="entry name" value="TPR-like_helical_dom_sf"/>
</dbReference>
<dbReference type="RefSeq" id="WP_148350705.1">
    <property type="nucleotide sequence ID" value="NZ_VSFF01000006.1"/>
</dbReference>
<organism evidence="4 5">
    <name type="scientific">Actinomadura syzygii</name>
    <dbReference type="NCBI Taxonomy" id="1427538"/>
    <lineage>
        <taxon>Bacteria</taxon>
        <taxon>Bacillati</taxon>
        <taxon>Actinomycetota</taxon>
        <taxon>Actinomycetes</taxon>
        <taxon>Streptosporangiales</taxon>
        <taxon>Thermomonosporaceae</taxon>
        <taxon>Actinomadura</taxon>
    </lineage>
</organism>
<dbReference type="EMBL" id="VSFF01000006">
    <property type="protein sequence ID" value="TYC14314.1"/>
    <property type="molecule type" value="Genomic_DNA"/>
</dbReference>
<name>A0A5D0U8K8_9ACTN</name>
<comment type="caution">
    <text evidence="4">The sequence shown here is derived from an EMBL/GenBank/DDBJ whole genome shotgun (WGS) entry which is preliminary data.</text>
</comment>
<dbReference type="InterPro" id="IPR000792">
    <property type="entry name" value="Tscrpt_reg_LuxR_C"/>
</dbReference>
<reference evidence="4 5" key="1">
    <citation type="submission" date="2019-08" db="EMBL/GenBank/DDBJ databases">
        <title>Actinomadura sp. nov. CYP1-5 isolated from mountain soil.</title>
        <authorList>
            <person name="Songsumanus A."/>
            <person name="Kuncharoen N."/>
            <person name="Kudo T."/>
            <person name="Yuki M."/>
            <person name="Igarashi Y."/>
            <person name="Tanasupawat S."/>
        </authorList>
    </citation>
    <scope>NUCLEOTIDE SEQUENCE [LARGE SCALE GENOMIC DNA]</scope>
    <source>
        <strain evidence="4 5">GKU157</strain>
    </source>
</reference>
<dbReference type="GO" id="GO:0004016">
    <property type="term" value="F:adenylate cyclase activity"/>
    <property type="evidence" value="ECO:0007669"/>
    <property type="project" value="TreeGrafter"/>
</dbReference>
<keyword evidence="1" id="KW-0547">Nucleotide-binding</keyword>
<accession>A0A5D0U8K8</accession>
<evidence type="ECO:0000313" key="5">
    <source>
        <dbReference type="Proteomes" id="UP000322634"/>
    </source>
</evidence>
<dbReference type="Pfam" id="PF00196">
    <property type="entry name" value="GerE"/>
    <property type="match status" value="1"/>
</dbReference>
<dbReference type="InterPro" id="IPR036388">
    <property type="entry name" value="WH-like_DNA-bd_sf"/>
</dbReference>
<dbReference type="OrthoDB" id="483at2"/>
<dbReference type="InterPro" id="IPR016032">
    <property type="entry name" value="Sig_transdc_resp-reg_C-effctor"/>
</dbReference>
<dbReference type="GO" id="GO:0005737">
    <property type="term" value="C:cytoplasm"/>
    <property type="evidence" value="ECO:0007669"/>
    <property type="project" value="TreeGrafter"/>
</dbReference>
<keyword evidence="5" id="KW-1185">Reference proteome</keyword>
<dbReference type="PANTHER" id="PTHR16305">
    <property type="entry name" value="TESTICULAR SOLUBLE ADENYLYL CYCLASE"/>
    <property type="match status" value="1"/>
</dbReference>
<dbReference type="AlphaFoldDB" id="A0A5D0U8K8"/>
<dbReference type="SUPFAM" id="SSF46894">
    <property type="entry name" value="C-terminal effector domain of the bipartite response regulators"/>
    <property type="match status" value="1"/>
</dbReference>
<dbReference type="SUPFAM" id="SSF48452">
    <property type="entry name" value="TPR-like"/>
    <property type="match status" value="1"/>
</dbReference>
<sequence length="924" mass="98289">MLYGRNDEQARISRLLAEARDRRRSAALVLRGEAGIGKSAVLAEAAALLPADGPPHVMRVTGNEAESGIAFAGLNQLLWPVRDRLDALPSPQAAALRLAFGGAADDAPVRDRFMTGLAVLTLLADLAEDGGPVLCLVDDAQWLDAPTAEALLFAARRLAAEGVVMLFATRDDAFTGTGLPELRLDRLDRDDAERVLAARELAPDVRARVLQEADGNPLALEELGSAGSGAPFDPNPLAPLGPNPLPVADRVLASFRAQIAGLPENARLMLLIAAAEGRGHMPTLLNAARALGVGLADLEAAERARLVEISGRSIAFRHPLIRAAAYHGAVAARRIAVHEALADTADDDNCRARHRAAAVLAPDEDAAADVQRAAERARTRMGYATAAALYRQAADLTPAPHARAGRLSAAAALILRAGRLDEAEELAAQAEKLTDDPAAWARLARVHATVEHERGDPRAASRMMVDHAANASPAERAAMLRTGAVYGWTSGELPAVLRAAELLPDDRTIRGLSLLASGDHATGIPLLAQLVTETRTTTPEGPLHAPNTPPPAECVNDEPPGAGEPVADEKEAGFDGGGRLRGAQLALVIGADEAALELAAAEVAHHRRHGLVGALPNVLRTLAEAQIAMGLHADAEATVAEAVALARDTGLPHRAAGLGAVLARVAAIEGDESRLRELLAGAPRGELAECSLALLDLGLGRFDDALRRLERMASGPRRHGTGSMMAAADQVEAAVRLGQDDRAHEAHERFRAWAEAARQPWALAVALHCEALLSDSGELYERAVRLHEESTRPFEKARTELLYGEWLRRARRRSEARVPLRSAKETFERLRAAPWLERARAELRATGESGPSVPTAPDLLARLTPQELQVVRLAATGTNSREIAAQLFLSPRTVEYHLYKAYPKLGISSRKELAQLTLDTAPPQ</sequence>
<dbReference type="Gene3D" id="1.10.10.10">
    <property type="entry name" value="Winged helix-like DNA-binding domain superfamily/Winged helix DNA-binding domain"/>
    <property type="match status" value="1"/>
</dbReference>
<dbReference type="InterPro" id="IPR041664">
    <property type="entry name" value="AAA_16"/>
</dbReference>
<dbReference type="CDD" id="cd06170">
    <property type="entry name" value="LuxR_C_like"/>
    <property type="match status" value="1"/>
</dbReference>
<gene>
    <name evidence="4" type="ORF">FXF65_15710</name>
</gene>
<dbReference type="PRINTS" id="PR00038">
    <property type="entry name" value="HTHLUXR"/>
</dbReference>
<evidence type="ECO:0000256" key="2">
    <source>
        <dbReference type="ARBA" id="ARBA00022840"/>
    </source>
</evidence>
<dbReference type="GO" id="GO:0006355">
    <property type="term" value="P:regulation of DNA-templated transcription"/>
    <property type="evidence" value="ECO:0007669"/>
    <property type="project" value="InterPro"/>
</dbReference>
<dbReference type="SUPFAM" id="SSF52540">
    <property type="entry name" value="P-loop containing nucleoside triphosphate hydrolases"/>
    <property type="match status" value="1"/>
</dbReference>
<evidence type="ECO:0000313" key="4">
    <source>
        <dbReference type="EMBL" id="TYC14314.1"/>
    </source>
</evidence>
<evidence type="ECO:0000259" key="3">
    <source>
        <dbReference type="PROSITE" id="PS50043"/>
    </source>
</evidence>
<proteinExistence type="predicted"/>
<keyword evidence="2" id="KW-0067">ATP-binding</keyword>
<evidence type="ECO:0000256" key="1">
    <source>
        <dbReference type="ARBA" id="ARBA00022741"/>
    </source>
</evidence>
<protein>
    <submittedName>
        <fullName evidence="4">AAA family ATPase</fullName>
    </submittedName>
</protein>
<dbReference type="Proteomes" id="UP000322634">
    <property type="component" value="Unassembled WGS sequence"/>
</dbReference>
<dbReference type="GO" id="GO:0005524">
    <property type="term" value="F:ATP binding"/>
    <property type="evidence" value="ECO:0007669"/>
    <property type="project" value="UniProtKB-KW"/>
</dbReference>
<dbReference type="PROSITE" id="PS50043">
    <property type="entry name" value="HTH_LUXR_2"/>
    <property type="match status" value="1"/>
</dbReference>
<dbReference type="GO" id="GO:0003677">
    <property type="term" value="F:DNA binding"/>
    <property type="evidence" value="ECO:0007669"/>
    <property type="project" value="InterPro"/>
</dbReference>
<dbReference type="PANTHER" id="PTHR16305:SF35">
    <property type="entry name" value="TRANSCRIPTIONAL ACTIVATOR DOMAIN"/>
    <property type="match status" value="1"/>
</dbReference>
<dbReference type="InterPro" id="IPR027417">
    <property type="entry name" value="P-loop_NTPase"/>
</dbReference>
<feature type="domain" description="HTH luxR-type" evidence="3">
    <location>
        <begin position="856"/>
        <end position="921"/>
    </location>
</feature>